<dbReference type="Proteomes" id="UP000002012">
    <property type="component" value="Chromosome"/>
</dbReference>
<dbReference type="GO" id="GO:0016757">
    <property type="term" value="F:glycosyltransferase activity"/>
    <property type="evidence" value="ECO:0007669"/>
    <property type="project" value="InterPro"/>
</dbReference>
<name>D4H590_DENA2</name>
<dbReference type="CAZy" id="GT4">
    <property type="family name" value="Glycosyltransferase Family 4"/>
</dbReference>
<keyword evidence="3" id="KW-1185">Reference proteome</keyword>
<evidence type="ECO:0000259" key="1">
    <source>
        <dbReference type="Pfam" id="PF00534"/>
    </source>
</evidence>
<gene>
    <name evidence="2" type="ordered locus">Dacet_2691</name>
</gene>
<dbReference type="OrthoDB" id="433681at2"/>
<dbReference type="Gene3D" id="3.40.50.2000">
    <property type="entry name" value="Glycogen Phosphorylase B"/>
    <property type="match status" value="1"/>
</dbReference>
<dbReference type="HOGENOM" id="CLU_009583_34_2_0"/>
<sequence length="403" mass="46350">MIISLLRRIKNKIYRTLAEKKVQQNLYVSKGNTLFVDISEVYYQDHKTGIQRVVRSVMQEMQSMTDMKYTIVPVVVTDQDGYWDCRLADNPELRPVPKGTDIFFGLDLSGRVTHAYQNGLFNEWNQIGVKFYFVIYDILPLYHPQWWPDLTYDHHHAWFVNVLSMSDKLICISQSVQNSVRQWIKDNNPKVKPGQTIDWFHLGSDIKNSQPSKGLPDNYQDVLAQLDSSKSFLMVGTIEPRKGHRQAFEAFKELWAAGHDYTLVIVGKEGWLVEDLVSEMREFQQTSNKLVLLQGISDEYLEAIYEHSNCLLIPSEGEGFGLPIFEASYYEMPIIARDIEVFREVAGEHAFYFDNVKDPSALSKCILEWAAGNDKGTTPDSKLIKSLTWKESTNVLTTKLGLK</sequence>
<feature type="domain" description="Glycosyl transferase family 1" evidence="1">
    <location>
        <begin position="227"/>
        <end position="371"/>
    </location>
</feature>
<dbReference type="eggNOG" id="COG0438">
    <property type="taxonomic scope" value="Bacteria"/>
</dbReference>
<evidence type="ECO:0000313" key="3">
    <source>
        <dbReference type="Proteomes" id="UP000002012"/>
    </source>
</evidence>
<organism evidence="2 3">
    <name type="scientific">Denitrovibrio acetiphilus (strain DSM 12809 / NBRC 114555 / N2460)</name>
    <dbReference type="NCBI Taxonomy" id="522772"/>
    <lineage>
        <taxon>Bacteria</taxon>
        <taxon>Pseudomonadati</taxon>
        <taxon>Deferribacterota</taxon>
        <taxon>Deferribacteres</taxon>
        <taxon>Deferribacterales</taxon>
        <taxon>Geovibrionaceae</taxon>
        <taxon>Denitrovibrio</taxon>
    </lineage>
</organism>
<dbReference type="Pfam" id="PF00534">
    <property type="entry name" value="Glycos_transf_1"/>
    <property type="match status" value="1"/>
</dbReference>
<evidence type="ECO:0000313" key="2">
    <source>
        <dbReference type="EMBL" id="ADD69446.1"/>
    </source>
</evidence>
<reference evidence="2 3" key="1">
    <citation type="journal article" date="2010" name="Stand. Genomic Sci.">
        <title>Complete genome sequence of Denitrovibrio acetiphilus type strain (N2460).</title>
        <authorList>
            <person name="Kiss H."/>
            <person name="Lang E."/>
            <person name="Lapidus A."/>
            <person name="Copeland A."/>
            <person name="Nolan M."/>
            <person name="Glavina Del Rio T."/>
            <person name="Chen F."/>
            <person name="Lucas S."/>
            <person name="Tice H."/>
            <person name="Cheng J.F."/>
            <person name="Han C."/>
            <person name="Goodwin L."/>
            <person name="Pitluck S."/>
            <person name="Liolios K."/>
            <person name="Pati A."/>
            <person name="Ivanova N."/>
            <person name="Mavromatis K."/>
            <person name="Chen A."/>
            <person name="Palaniappan K."/>
            <person name="Land M."/>
            <person name="Hauser L."/>
            <person name="Chang Y.J."/>
            <person name="Jeffries C.D."/>
            <person name="Detter J.C."/>
            <person name="Brettin T."/>
            <person name="Spring S."/>
            <person name="Rohde M."/>
            <person name="Goker M."/>
            <person name="Woyke T."/>
            <person name="Bristow J."/>
            <person name="Eisen J.A."/>
            <person name="Markowitz V."/>
            <person name="Hugenholtz P."/>
            <person name="Kyrpides N.C."/>
            <person name="Klenk H.P."/>
        </authorList>
    </citation>
    <scope>NUCLEOTIDE SEQUENCE [LARGE SCALE GENOMIC DNA]</scope>
    <source>
        <strain evidence="3">DSM 12809 / NBRC 114555 / N2460</strain>
    </source>
</reference>
<keyword evidence="2" id="KW-0808">Transferase</keyword>
<dbReference type="AlphaFoldDB" id="D4H590"/>
<dbReference type="STRING" id="522772.Dacet_2691"/>
<dbReference type="PaxDb" id="522772-Dacet_2691"/>
<dbReference type="PANTHER" id="PTHR46401:SF9">
    <property type="entry name" value="MANNOSYLTRANSFERASE A"/>
    <property type="match status" value="1"/>
</dbReference>
<accession>D4H590</accession>
<dbReference type="KEGG" id="dap:Dacet_2691"/>
<dbReference type="PANTHER" id="PTHR46401">
    <property type="entry name" value="GLYCOSYLTRANSFERASE WBBK-RELATED"/>
    <property type="match status" value="1"/>
</dbReference>
<dbReference type="SUPFAM" id="SSF53756">
    <property type="entry name" value="UDP-Glycosyltransferase/glycogen phosphorylase"/>
    <property type="match status" value="1"/>
</dbReference>
<dbReference type="InterPro" id="IPR001296">
    <property type="entry name" value="Glyco_trans_1"/>
</dbReference>
<proteinExistence type="predicted"/>
<dbReference type="CDD" id="cd03809">
    <property type="entry name" value="GT4_MtfB-like"/>
    <property type="match status" value="1"/>
</dbReference>
<dbReference type="InParanoid" id="D4H590"/>
<protein>
    <submittedName>
        <fullName evidence="2">Glycosyl transferase group 1</fullName>
    </submittedName>
</protein>
<dbReference type="EMBL" id="CP001968">
    <property type="protein sequence ID" value="ADD69446.1"/>
    <property type="molecule type" value="Genomic_DNA"/>
</dbReference>